<organism evidence="1 2">
    <name type="scientific">Amborella trichopoda</name>
    <dbReference type="NCBI Taxonomy" id="13333"/>
    <lineage>
        <taxon>Eukaryota</taxon>
        <taxon>Viridiplantae</taxon>
        <taxon>Streptophyta</taxon>
        <taxon>Embryophyta</taxon>
        <taxon>Tracheophyta</taxon>
        <taxon>Spermatophyta</taxon>
        <taxon>Magnoliopsida</taxon>
        <taxon>Amborellales</taxon>
        <taxon>Amborellaceae</taxon>
        <taxon>Amborella</taxon>
    </lineage>
</organism>
<name>U5D1U1_AMBTC</name>
<proteinExistence type="predicted"/>
<gene>
    <name evidence="1" type="ORF">AMTR_s00030p00244290</name>
</gene>
<protein>
    <submittedName>
        <fullName evidence="1">Uncharacterized protein</fullName>
    </submittedName>
</protein>
<reference evidence="2" key="1">
    <citation type="journal article" date="2013" name="Science">
        <title>The Amborella genome and the evolution of flowering plants.</title>
        <authorList>
            <consortium name="Amborella Genome Project"/>
        </authorList>
    </citation>
    <scope>NUCLEOTIDE SEQUENCE [LARGE SCALE GENOMIC DNA]</scope>
</reference>
<keyword evidence="2" id="KW-1185">Reference proteome</keyword>
<sequence>MEDIHGSIVDAILESEEKVKVAQANFHVKGNHLEAKAEVTTTTRGVSLDSSGLLRHWRTAWQGECDLLLLLDLGVVLLEIRRRGLAGDGHLLQSDH</sequence>
<dbReference type="AlphaFoldDB" id="U5D1U1"/>
<evidence type="ECO:0000313" key="1">
    <source>
        <dbReference type="EMBL" id="ERN16205.1"/>
    </source>
</evidence>
<dbReference type="Proteomes" id="UP000017836">
    <property type="component" value="Unassembled WGS sequence"/>
</dbReference>
<dbReference type="Gramene" id="ERN16205">
    <property type="protein sequence ID" value="ERN16205"/>
    <property type="gene ID" value="AMTR_s00030p00244290"/>
</dbReference>
<evidence type="ECO:0000313" key="2">
    <source>
        <dbReference type="Proteomes" id="UP000017836"/>
    </source>
</evidence>
<dbReference type="EMBL" id="KI392485">
    <property type="protein sequence ID" value="ERN16205.1"/>
    <property type="molecule type" value="Genomic_DNA"/>
</dbReference>
<dbReference type="HOGENOM" id="CLU_2362521_0_0_1"/>
<accession>U5D1U1</accession>